<evidence type="ECO:0000313" key="3">
    <source>
        <dbReference type="Proteomes" id="UP000013232"/>
    </source>
</evidence>
<dbReference type="EMBL" id="AMXE01000034">
    <property type="protein sequence ID" value="ENO87744.1"/>
    <property type="molecule type" value="Genomic_DNA"/>
</dbReference>
<feature type="domain" description="CNP1-like uncharacterised" evidence="1">
    <location>
        <begin position="31"/>
        <end position="164"/>
    </location>
</feature>
<dbReference type="Proteomes" id="UP000013232">
    <property type="component" value="Unassembled WGS sequence"/>
</dbReference>
<evidence type="ECO:0000259" key="1">
    <source>
        <dbReference type="Pfam" id="PF08750"/>
    </source>
</evidence>
<keyword evidence="3" id="KW-1185">Reference proteome</keyword>
<accession>N6Z6B9</accession>
<reference evidence="2 3" key="1">
    <citation type="submission" date="2012-09" db="EMBL/GenBank/DDBJ databases">
        <title>Draft Genome Sequences of 6 Strains from Genus Thauera.</title>
        <authorList>
            <person name="Liu B."/>
            <person name="Shapleigh J.P."/>
            <person name="Frostegard A.H."/>
        </authorList>
    </citation>
    <scope>NUCLEOTIDE SEQUENCE [LARGE SCALE GENOMIC DNA]</scope>
    <source>
        <strain evidence="3">47Lol / DSM 12138</strain>
    </source>
</reference>
<sequence>MNLSARRFIGGGLVALALVSGSVSGGLLLEDDPDWKEAEVVMPPAVEESRLRAFSSGSVSSNSFFVDEGSVSVSEDRVVRYTLVVRTPGGAENITFEGLRCATGERRIYASGRRNGEWTPMKNSTWQPIRDNAYNRPRAALANEHFCDGPAAPRDREHALRLLRAPLDPAKTYGVR</sequence>
<protein>
    <recommendedName>
        <fullName evidence="1">CNP1-like uncharacterized domain-containing protein</fullName>
    </recommendedName>
</protein>
<dbReference type="InterPro" id="IPR014861">
    <property type="entry name" value="CNP1-like_dom"/>
</dbReference>
<dbReference type="STRING" id="1123367.GCA_000621305_03623"/>
<dbReference type="Pfam" id="PF08750">
    <property type="entry name" value="CNP1"/>
    <property type="match status" value="1"/>
</dbReference>
<gene>
    <name evidence="2" type="ORF">C666_10405</name>
</gene>
<dbReference type="RefSeq" id="WP_004338130.1">
    <property type="nucleotide sequence ID" value="NZ_AMXE01000034.1"/>
</dbReference>
<proteinExistence type="predicted"/>
<name>N6Z6B9_THAL4</name>
<dbReference type="eggNOG" id="ENOG5031TYQ">
    <property type="taxonomic scope" value="Bacteria"/>
</dbReference>
<dbReference type="AlphaFoldDB" id="N6Z6B9"/>
<organism evidence="2 3">
    <name type="scientific">Thauera linaloolentis (strain DSM 12138 / JCM 21573 / CCUG 41526 / CIP 105981 / IAM 15112 / NBRC 102519 / 47Lol)</name>
    <dbReference type="NCBI Taxonomy" id="1123367"/>
    <lineage>
        <taxon>Bacteria</taxon>
        <taxon>Pseudomonadati</taxon>
        <taxon>Pseudomonadota</taxon>
        <taxon>Betaproteobacteria</taxon>
        <taxon>Rhodocyclales</taxon>
        <taxon>Zoogloeaceae</taxon>
        <taxon>Thauera</taxon>
    </lineage>
</organism>
<comment type="caution">
    <text evidence="2">The sequence shown here is derived from an EMBL/GenBank/DDBJ whole genome shotgun (WGS) entry which is preliminary data.</text>
</comment>
<evidence type="ECO:0000313" key="2">
    <source>
        <dbReference type="EMBL" id="ENO87744.1"/>
    </source>
</evidence>